<dbReference type="NCBIfam" id="NF002317">
    <property type="entry name" value="PRK01250.1"/>
    <property type="match status" value="1"/>
</dbReference>
<dbReference type="Proteomes" id="UP001596018">
    <property type="component" value="Unassembled WGS sequence"/>
</dbReference>
<keyword evidence="3 5" id="KW-0378">Hydrolase</keyword>
<keyword evidence="7" id="KW-1185">Reference proteome</keyword>
<feature type="binding site" evidence="5">
    <location>
        <position position="142"/>
    </location>
    <ligand>
        <name>substrate</name>
    </ligand>
</feature>
<dbReference type="EC" id="3.6.1.1" evidence="5"/>
<keyword evidence="4 5" id="KW-0460">Magnesium</keyword>
<keyword evidence="2 5" id="KW-0479">Metal-binding</keyword>
<organism evidence="6 7">
    <name type="scientific">Rhodanobacter ginsenosidimutans</name>
    <dbReference type="NCBI Taxonomy" id="490571"/>
    <lineage>
        <taxon>Bacteria</taxon>
        <taxon>Pseudomonadati</taxon>
        <taxon>Pseudomonadota</taxon>
        <taxon>Gammaproteobacteria</taxon>
        <taxon>Lysobacterales</taxon>
        <taxon>Rhodanobacteraceae</taxon>
        <taxon>Rhodanobacter</taxon>
    </lineage>
</organism>
<evidence type="ECO:0000313" key="7">
    <source>
        <dbReference type="Proteomes" id="UP001596018"/>
    </source>
</evidence>
<gene>
    <name evidence="5 6" type="primary">ppa</name>
    <name evidence="6" type="ORF">ACFPK0_13565</name>
</gene>
<comment type="subunit">
    <text evidence="5">Homohexamer.</text>
</comment>
<dbReference type="EMBL" id="JBHSMM010000003">
    <property type="protein sequence ID" value="MFC5441049.1"/>
    <property type="molecule type" value="Genomic_DNA"/>
</dbReference>
<feature type="binding site" evidence="5">
    <location>
        <position position="66"/>
    </location>
    <ligand>
        <name>Mg(2+)</name>
        <dbReference type="ChEBI" id="CHEBI:18420"/>
        <label>1</label>
    </ligand>
</feature>
<feature type="binding site" evidence="5">
    <location>
        <position position="103"/>
    </location>
    <ligand>
        <name>Mg(2+)</name>
        <dbReference type="ChEBI" id="CHEBI:18420"/>
        <label>1</label>
    </ligand>
</feature>
<feature type="binding site" evidence="5">
    <location>
        <position position="56"/>
    </location>
    <ligand>
        <name>substrate</name>
    </ligand>
</feature>
<dbReference type="RefSeq" id="WP_056085099.1">
    <property type="nucleotide sequence ID" value="NZ_JALBWS010000008.1"/>
</dbReference>
<evidence type="ECO:0000256" key="2">
    <source>
        <dbReference type="ARBA" id="ARBA00022723"/>
    </source>
</evidence>
<evidence type="ECO:0000256" key="1">
    <source>
        <dbReference type="ARBA" id="ARBA00001946"/>
    </source>
</evidence>
<name>A0ABW0JXY7_9GAMM</name>
<dbReference type="CDD" id="cd00412">
    <property type="entry name" value="pyrophosphatase"/>
    <property type="match status" value="1"/>
</dbReference>
<comment type="caution">
    <text evidence="6">The sequence shown here is derived from an EMBL/GenBank/DDBJ whole genome shotgun (WGS) entry which is preliminary data.</text>
</comment>
<comment type="similarity">
    <text evidence="5">Belongs to the PPase family.</text>
</comment>
<dbReference type="InterPro" id="IPR036649">
    <property type="entry name" value="Pyrophosphatase_sf"/>
</dbReference>
<dbReference type="PANTHER" id="PTHR10286">
    <property type="entry name" value="INORGANIC PYROPHOSPHATASE"/>
    <property type="match status" value="1"/>
</dbReference>
<feature type="binding site" evidence="5">
    <location>
        <position position="71"/>
    </location>
    <ligand>
        <name>Mg(2+)</name>
        <dbReference type="ChEBI" id="CHEBI:18420"/>
        <label>1</label>
    </ligand>
</feature>
<feature type="binding site" evidence="5">
    <location>
        <position position="30"/>
    </location>
    <ligand>
        <name>substrate</name>
    </ligand>
</feature>
<protein>
    <recommendedName>
        <fullName evidence="5">Inorganic pyrophosphatase</fullName>
        <ecNumber evidence="5">3.6.1.1</ecNumber>
    </recommendedName>
    <alternativeName>
        <fullName evidence="5">Pyrophosphate phospho-hydrolase</fullName>
        <shortName evidence="5">PPase</shortName>
    </alternativeName>
</protein>
<dbReference type="InterPro" id="IPR008162">
    <property type="entry name" value="Pyrophosphatase"/>
</dbReference>
<comment type="cofactor">
    <cofactor evidence="1 5">
        <name>Mg(2+)</name>
        <dbReference type="ChEBI" id="CHEBI:18420"/>
    </cofactor>
</comment>
<comment type="subcellular location">
    <subcellularLocation>
        <location evidence="5">Cytoplasm</location>
    </subcellularLocation>
</comment>
<dbReference type="Pfam" id="PF00719">
    <property type="entry name" value="Pyrophosphatase"/>
    <property type="match status" value="1"/>
</dbReference>
<dbReference type="SUPFAM" id="SSF50324">
    <property type="entry name" value="Inorganic pyrophosphatase"/>
    <property type="match status" value="1"/>
</dbReference>
<evidence type="ECO:0000256" key="4">
    <source>
        <dbReference type="ARBA" id="ARBA00022842"/>
    </source>
</evidence>
<sequence>MGLHLVPAGRNVPEEINVIIEIPKDAEPVKYEVDKESGAIFVDRILSTPMRYPCNYGYVPGTLGGDGDPLDALVILPLPLTVGSVIRCHPVGMLKMTDEAGEDEKLVVIPSPKVFPGYAHINDMKGVSPHWLERIGHFFEHYKDLEKGKWVKVAGWVGAEEAKTEITAGIARYQAEKKAKA</sequence>
<evidence type="ECO:0000313" key="6">
    <source>
        <dbReference type="EMBL" id="MFC5441049.1"/>
    </source>
</evidence>
<reference evidence="7" key="1">
    <citation type="journal article" date="2019" name="Int. J. Syst. Evol. Microbiol.">
        <title>The Global Catalogue of Microorganisms (GCM) 10K type strain sequencing project: providing services to taxonomists for standard genome sequencing and annotation.</title>
        <authorList>
            <consortium name="The Broad Institute Genomics Platform"/>
            <consortium name="The Broad Institute Genome Sequencing Center for Infectious Disease"/>
            <person name="Wu L."/>
            <person name="Ma J."/>
        </authorList>
    </citation>
    <scope>NUCLEOTIDE SEQUENCE [LARGE SCALE GENOMIC DNA]</scope>
    <source>
        <strain evidence="7">KACC 12822</strain>
    </source>
</reference>
<accession>A0ABW0JXY7</accession>
<dbReference type="GO" id="GO:0004427">
    <property type="term" value="F:inorganic diphosphate phosphatase activity"/>
    <property type="evidence" value="ECO:0007669"/>
    <property type="project" value="UniProtKB-EC"/>
</dbReference>
<keyword evidence="5" id="KW-0963">Cytoplasm</keyword>
<feature type="binding site" evidence="5">
    <location>
        <position position="71"/>
    </location>
    <ligand>
        <name>Mg(2+)</name>
        <dbReference type="ChEBI" id="CHEBI:18420"/>
        <label>2</label>
    </ligand>
</feature>
<dbReference type="HAMAP" id="MF_00209">
    <property type="entry name" value="Inorganic_PPase"/>
    <property type="match status" value="1"/>
</dbReference>
<dbReference type="PROSITE" id="PS00387">
    <property type="entry name" value="PPASE"/>
    <property type="match status" value="1"/>
</dbReference>
<feature type="binding site" evidence="5">
    <location>
        <position position="44"/>
    </location>
    <ligand>
        <name>substrate</name>
    </ligand>
</feature>
<evidence type="ECO:0000256" key="5">
    <source>
        <dbReference type="HAMAP-Rule" id="MF_00209"/>
    </source>
</evidence>
<dbReference type="Gene3D" id="3.90.80.10">
    <property type="entry name" value="Inorganic pyrophosphatase"/>
    <property type="match status" value="1"/>
</dbReference>
<comment type="function">
    <text evidence="5">Catalyzes the hydrolysis of inorganic pyrophosphate (PPi) forming two phosphate ions.</text>
</comment>
<comment type="catalytic activity">
    <reaction evidence="5">
        <text>diphosphate + H2O = 2 phosphate + H(+)</text>
        <dbReference type="Rhea" id="RHEA:24576"/>
        <dbReference type="ChEBI" id="CHEBI:15377"/>
        <dbReference type="ChEBI" id="CHEBI:15378"/>
        <dbReference type="ChEBI" id="CHEBI:33019"/>
        <dbReference type="ChEBI" id="CHEBI:43474"/>
        <dbReference type="EC" id="3.6.1.1"/>
    </reaction>
</comment>
<evidence type="ECO:0000256" key="3">
    <source>
        <dbReference type="ARBA" id="ARBA00022801"/>
    </source>
</evidence>
<proteinExistence type="inferred from homology"/>